<dbReference type="SUPFAM" id="SSF52540">
    <property type="entry name" value="P-loop containing nucleoside triphosphate hydrolases"/>
    <property type="match status" value="1"/>
</dbReference>
<name>A0A1H8W089_9ACTN</name>
<keyword evidence="2" id="KW-1133">Transmembrane helix</keyword>
<dbReference type="Gene3D" id="3.40.50.300">
    <property type="entry name" value="P-loop containing nucleotide triphosphate hydrolases"/>
    <property type="match status" value="2"/>
</dbReference>
<evidence type="ECO:0000256" key="1">
    <source>
        <dbReference type="SAM" id="MobiDB-lite"/>
    </source>
</evidence>
<proteinExistence type="predicted"/>
<keyword evidence="2" id="KW-0472">Membrane</keyword>
<dbReference type="PANTHER" id="PTHR32309">
    <property type="entry name" value="TYROSINE-PROTEIN KINASE"/>
    <property type="match status" value="1"/>
</dbReference>
<evidence type="ECO:0008006" key="5">
    <source>
        <dbReference type="Google" id="ProtNLM"/>
    </source>
</evidence>
<feature type="region of interest" description="Disordered" evidence="1">
    <location>
        <begin position="455"/>
        <end position="508"/>
    </location>
</feature>
<reference evidence="4" key="1">
    <citation type="submission" date="2016-10" db="EMBL/GenBank/DDBJ databases">
        <authorList>
            <person name="Varghese N."/>
            <person name="Submissions S."/>
        </authorList>
    </citation>
    <scope>NUCLEOTIDE SEQUENCE [LARGE SCALE GENOMIC DNA]</scope>
    <source>
        <strain evidence="4">DSM 45413</strain>
    </source>
</reference>
<gene>
    <name evidence="3" type="ORF">SAMN05660991_03926</name>
</gene>
<sequence length="508" mass="52732">MTAHGAHSATDALELGGAGGLAALLVRLRRYWLLVLAVTVLAVLGGLAATAQAPTTYVGRTSMIVSSNDRSPDQDAVLVQGYVAYFNDTAYQRALTRRAGVPDDVTLEAQAAAASPILIVSATTSDPETAQAYAIQVAEVFRQDINRVRAESRAEQLVALQDQLDTALNSGDPNAGVIVVDLQDRIEQVQSDQVNVLQELQAEGGVSVEEASLIRNVLPAAAGGLLLGLLGAFAAAKLSRRLHSGRDVVDKVGVSTLVELPRSRGTAARTRQERRLGQLANIVRSRLPGPSVVAVAQPDAGGASSFVALELAREWVRQGHPTVLVDADVGGVLDGAEAVVTPGRPGTVPRLWLAGLAPQVDEDAPILSVSKLTELLRQEALAGQYVVVDVPAVVESAAGQALCQAADQTVLVVDSRITRVSAAREAVVVLRQMAASVMGAVVATTGKAERQAVAAERERSRSVPADPEVPGARSGDVGARVTDADGLARSPVEATPAGGRPGAPTDQQ</sequence>
<dbReference type="RefSeq" id="WP_091947610.1">
    <property type="nucleotide sequence ID" value="NZ_FOEE01000015.1"/>
</dbReference>
<evidence type="ECO:0000313" key="4">
    <source>
        <dbReference type="Proteomes" id="UP000198960"/>
    </source>
</evidence>
<accession>A0A1H8W089</accession>
<dbReference type="AlphaFoldDB" id="A0A1H8W089"/>
<evidence type="ECO:0000256" key="2">
    <source>
        <dbReference type="SAM" id="Phobius"/>
    </source>
</evidence>
<keyword evidence="2" id="KW-0812">Transmembrane</keyword>
<dbReference type="PANTHER" id="PTHR32309:SF31">
    <property type="entry name" value="CAPSULAR EXOPOLYSACCHARIDE FAMILY"/>
    <property type="match status" value="1"/>
</dbReference>
<dbReference type="EMBL" id="FOEE01000015">
    <property type="protein sequence ID" value="SEP21082.1"/>
    <property type="molecule type" value="Genomic_DNA"/>
</dbReference>
<dbReference type="InterPro" id="IPR027417">
    <property type="entry name" value="P-loop_NTPase"/>
</dbReference>
<feature type="transmembrane region" description="Helical" evidence="2">
    <location>
        <begin position="31"/>
        <end position="51"/>
    </location>
</feature>
<dbReference type="STRING" id="673521.SAMN05660991_03926"/>
<protein>
    <recommendedName>
        <fullName evidence="5">Capsular polysaccharide biosynthesis protein</fullName>
    </recommendedName>
</protein>
<keyword evidence="4" id="KW-1185">Reference proteome</keyword>
<evidence type="ECO:0000313" key="3">
    <source>
        <dbReference type="EMBL" id="SEP21082.1"/>
    </source>
</evidence>
<dbReference type="OrthoDB" id="3570682at2"/>
<organism evidence="3 4">
    <name type="scientific">Trujillonella endophytica</name>
    <dbReference type="NCBI Taxonomy" id="673521"/>
    <lineage>
        <taxon>Bacteria</taxon>
        <taxon>Bacillati</taxon>
        <taxon>Actinomycetota</taxon>
        <taxon>Actinomycetes</taxon>
        <taxon>Geodermatophilales</taxon>
        <taxon>Geodermatophilaceae</taxon>
        <taxon>Trujillonella</taxon>
    </lineage>
</organism>
<dbReference type="Proteomes" id="UP000198960">
    <property type="component" value="Unassembled WGS sequence"/>
</dbReference>
<dbReference type="InterPro" id="IPR050445">
    <property type="entry name" value="Bact_polysacc_biosynth/exp"/>
</dbReference>